<keyword evidence="2" id="KW-1185">Reference proteome</keyword>
<gene>
    <name evidence="1" type="ORF">DKT77_03110</name>
</gene>
<dbReference type="InterPro" id="IPR021938">
    <property type="entry name" value="DUF3553"/>
</dbReference>
<dbReference type="Pfam" id="PF12073">
    <property type="entry name" value="DUF3553"/>
    <property type="match status" value="1"/>
</dbReference>
<reference evidence="1 2" key="1">
    <citation type="submission" date="2018-05" db="EMBL/GenBank/DDBJ databases">
        <title>Rhodobacteraceae gen. nov., sp. nov. isolated from sea water.</title>
        <authorList>
            <person name="Ren Y."/>
        </authorList>
    </citation>
    <scope>NUCLEOTIDE SEQUENCE [LARGE SCALE GENOMIC DNA]</scope>
    <source>
        <strain evidence="1 2">TG-679</strain>
    </source>
</reference>
<name>A0A2V2LFD6_9RHOB</name>
<comment type="caution">
    <text evidence="1">The sequence shown here is derived from an EMBL/GenBank/DDBJ whole genome shotgun (WGS) entry which is preliminary data.</text>
</comment>
<accession>A0A2V2LFD6</accession>
<organism evidence="1 2">
    <name type="scientific">Meridianimarinicoccus roseus</name>
    <dbReference type="NCBI Taxonomy" id="2072018"/>
    <lineage>
        <taxon>Bacteria</taxon>
        <taxon>Pseudomonadati</taxon>
        <taxon>Pseudomonadota</taxon>
        <taxon>Alphaproteobacteria</taxon>
        <taxon>Rhodobacterales</taxon>
        <taxon>Paracoccaceae</taxon>
        <taxon>Meridianimarinicoccus</taxon>
    </lineage>
</organism>
<dbReference type="AlphaFoldDB" id="A0A2V2LFD6"/>
<dbReference type="EMBL" id="QGKU01000012">
    <property type="protein sequence ID" value="PWR04145.1"/>
    <property type="molecule type" value="Genomic_DNA"/>
</dbReference>
<protein>
    <submittedName>
        <fullName evidence="1">DUF3553 domain-containing protein</fullName>
    </submittedName>
</protein>
<evidence type="ECO:0000313" key="1">
    <source>
        <dbReference type="EMBL" id="PWR04145.1"/>
    </source>
</evidence>
<sequence>MMSLLEPGVLVRHPERPDWGLGQVQSNIHGRVTVNFEHEGKVVIDATRVDLIIDFSA</sequence>
<proteinExistence type="predicted"/>
<dbReference type="OrthoDB" id="7361229at2"/>
<evidence type="ECO:0000313" key="2">
    <source>
        <dbReference type="Proteomes" id="UP000245680"/>
    </source>
</evidence>
<dbReference type="Proteomes" id="UP000245680">
    <property type="component" value="Unassembled WGS sequence"/>
</dbReference>
<dbReference type="RefSeq" id="WP_109810372.1">
    <property type="nucleotide sequence ID" value="NZ_QGKU01000012.1"/>
</dbReference>